<dbReference type="PANTHER" id="PTHR42648:SF21">
    <property type="entry name" value="CYSTEINE-RICH RLK (RECEPTOR-LIKE PROTEIN KINASE) 8"/>
    <property type="match status" value="1"/>
</dbReference>
<reference evidence="6" key="1">
    <citation type="journal article" date="2019" name="Sci. Rep.">
        <title>Draft genome of Tanacetum cinerariifolium, the natural source of mosquito coil.</title>
        <authorList>
            <person name="Yamashiro T."/>
            <person name="Shiraishi A."/>
            <person name="Satake H."/>
            <person name="Nakayama K."/>
        </authorList>
    </citation>
    <scope>NUCLEOTIDE SEQUENCE</scope>
</reference>
<proteinExistence type="predicted"/>
<feature type="domain" description="CCHC-type" evidence="5">
    <location>
        <begin position="145"/>
        <end position="158"/>
    </location>
</feature>
<dbReference type="PANTHER" id="PTHR42648">
    <property type="entry name" value="TRANSPOSASE, PUTATIVE-RELATED"/>
    <property type="match status" value="1"/>
</dbReference>
<comment type="caution">
    <text evidence="6">The sequence shown here is derived from an EMBL/GenBank/DDBJ whole genome shotgun (WGS) entry which is preliminary data.</text>
</comment>
<feature type="region of interest" description="Disordered" evidence="4">
    <location>
        <begin position="349"/>
        <end position="368"/>
    </location>
</feature>
<feature type="region of interest" description="Disordered" evidence="4">
    <location>
        <begin position="270"/>
        <end position="293"/>
    </location>
</feature>
<evidence type="ECO:0000259" key="5">
    <source>
        <dbReference type="PROSITE" id="PS50158"/>
    </source>
</evidence>
<dbReference type="GO" id="GO:0016787">
    <property type="term" value="F:hydrolase activity"/>
    <property type="evidence" value="ECO:0007669"/>
    <property type="project" value="UniProtKB-KW"/>
</dbReference>
<dbReference type="SUPFAM" id="SSF57756">
    <property type="entry name" value="Retrovirus zinc finger-like domains"/>
    <property type="match status" value="2"/>
</dbReference>
<keyword evidence="2" id="KW-0378">Hydrolase</keyword>
<dbReference type="PROSITE" id="PS50158">
    <property type="entry name" value="ZF_CCHC"/>
    <property type="match status" value="1"/>
</dbReference>
<dbReference type="GO" id="GO:0008270">
    <property type="term" value="F:zinc ion binding"/>
    <property type="evidence" value="ECO:0007669"/>
    <property type="project" value="UniProtKB-KW"/>
</dbReference>
<evidence type="ECO:0000313" key="6">
    <source>
        <dbReference type="EMBL" id="GEU40868.1"/>
    </source>
</evidence>
<keyword evidence="3" id="KW-0862">Zinc</keyword>
<evidence type="ECO:0000256" key="1">
    <source>
        <dbReference type="ARBA" id="ARBA00022723"/>
    </source>
</evidence>
<feature type="region of interest" description="Disordered" evidence="4">
    <location>
        <begin position="315"/>
        <end position="335"/>
    </location>
</feature>
<dbReference type="GO" id="GO:0003676">
    <property type="term" value="F:nucleic acid binding"/>
    <property type="evidence" value="ECO:0007669"/>
    <property type="project" value="InterPro"/>
</dbReference>
<dbReference type="SMART" id="SM00343">
    <property type="entry name" value="ZnF_C2HC"/>
    <property type="match status" value="3"/>
</dbReference>
<dbReference type="EMBL" id="BKCJ010001361">
    <property type="protein sequence ID" value="GEU40868.1"/>
    <property type="molecule type" value="Genomic_DNA"/>
</dbReference>
<dbReference type="AlphaFoldDB" id="A0A6L2JUS9"/>
<dbReference type="InterPro" id="IPR036875">
    <property type="entry name" value="Znf_CCHC_sf"/>
</dbReference>
<name>A0A6L2JUS9_TANCI</name>
<feature type="compositionally biased region" description="Basic and acidic residues" evidence="4">
    <location>
        <begin position="349"/>
        <end position="359"/>
    </location>
</feature>
<organism evidence="6">
    <name type="scientific">Tanacetum cinerariifolium</name>
    <name type="common">Dalmatian daisy</name>
    <name type="synonym">Chrysanthemum cinerariifolium</name>
    <dbReference type="NCBI Taxonomy" id="118510"/>
    <lineage>
        <taxon>Eukaryota</taxon>
        <taxon>Viridiplantae</taxon>
        <taxon>Streptophyta</taxon>
        <taxon>Embryophyta</taxon>
        <taxon>Tracheophyta</taxon>
        <taxon>Spermatophyta</taxon>
        <taxon>Magnoliopsida</taxon>
        <taxon>eudicotyledons</taxon>
        <taxon>Gunneridae</taxon>
        <taxon>Pentapetalae</taxon>
        <taxon>asterids</taxon>
        <taxon>campanulids</taxon>
        <taxon>Asterales</taxon>
        <taxon>Asteraceae</taxon>
        <taxon>Asteroideae</taxon>
        <taxon>Anthemideae</taxon>
        <taxon>Anthemidinae</taxon>
        <taxon>Tanacetum</taxon>
    </lineage>
</organism>
<keyword evidence="1" id="KW-0479">Metal-binding</keyword>
<dbReference type="InterPro" id="IPR001878">
    <property type="entry name" value="Znf_CCHC"/>
</dbReference>
<sequence length="570" mass="64817">MAPKRTSTSAALAMNQAAIKKLVANSVAAALKAQAANMENTNNTNRNTRQGNDLDTYVRRFQELAILYLTMVPNSEKLMEVFIGGLPRSIKGNVTTLKPQNLEEAITITQRLIDQTCNKVGHLTRKCRNKGPATGSKLLPVLVTCHACGEKGHYRSQCLKQNNSAYGRAYMLRYKSAHQDPNIVTDESIDSAFARFNTIITSLKAIDECYSSKSYVRKFPKALHCKWRAKVMVIQESEDLTSLSLDEHITNLKVQKMIIKKDSEIVKSKGERKSLALKSKKESSDKACSTSRSEDEEYAMAVRDFKRRGRFVRQPRNDKKMFQRSREDKNGKSDRKCFRYGDPNHLIEECPKPPKEKNQRAFVRGSWRDSSEEDDEKIKDETCLVAQMLNEDSSYLTSKELVRNLPKLKFDQHLCDACKIGKQAHASHKAKNIVSTTRCLELLHMDLFSPSAVWSYGGNYYTLVIVDDYSRLKSVRILLDYACALDFKLFQMDVKIAFLNGFINEEVYVAQPPGFIDFEKPDHVYKLKKALYGLKQAPKACDPISSFSSLISIKCKRRTFLFTKKRIVAA</sequence>
<keyword evidence="3" id="KW-0863">Zinc-finger</keyword>
<evidence type="ECO:0000256" key="4">
    <source>
        <dbReference type="SAM" id="MobiDB-lite"/>
    </source>
</evidence>
<dbReference type="Pfam" id="PF07727">
    <property type="entry name" value="RVT_2"/>
    <property type="match status" value="1"/>
</dbReference>
<protein>
    <submittedName>
        <fullName evidence="6">Retrovirus-related Pol polyprotein from transposon TNT 1-94</fullName>
    </submittedName>
</protein>
<dbReference type="Gene3D" id="4.10.60.10">
    <property type="entry name" value="Zinc finger, CCHC-type"/>
    <property type="match status" value="1"/>
</dbReference>
<dbReference type="InterPro" id="IPR013103">
    <property type="entry name" value="RVT_2"/>
</dbReference>
<evidence type="ECO:0000256" key="2">
    <source>
        <dbReference type="ARBA" id="ARBA00022801"/>
    </source>
</evidence>
<dbReference type="Pfam" id="PF00098">
    <property type="entry name" value="zf-CCHC"/>
    <property type="match status" value="1"/>
</dbReference>
<gene>
    <name evidence="6" type="ORF">Tci_012846</name>
</gene>
<dbReference type="InterPro" id="IPR039537">
    <property type="entry name" value="Retrotran_Ty1/copia-like"/>
</dbReference>
<evidence type="ECO:0000256" key="3">
    <source>
        <dbReference type="PROSITE-ProRule" id="PRU00047"/>
    </source>
</evidence>
<accession>A0A6L2JUS9</accession>
<feature type="compositionally biased region" description="Basic and acidic residues" evidence="4">
    <location>
        <begin position="270"/>
        <end position="285"/>
    </location>
</feature>